<dbReference type="InterPro" id="IPR018467">
    <property type="entry name" value="CCT_CS"/>
</dbReference>
<dbReference type="PANTHER" id="PTHR33077:SF5">
    <property type="entry name" value="PROTEIN TIFY 9"/>
    <property type="match status" value="1"/>
</dbReference>
<gene>
    <name evidence="7" type="primary">TIFY9_8</name>
    <name evidence="7" type="ORF">g.24713</name>
</gene>
<comment type="subcellular location">
    <subcellularLocation>
        <location evidence="4">Nucleus</location>
    </subcellularLocation>
</comment>
<evidence type="ECO:0000256" key="2">
    <source>
        <dbReference type="ARBA" id="ARBA00022819"/>
    </source>
</evidence>
<dbReference type="InterPro" id="IPR040390">
    <property type="entry name" value="TIFY/JAZ"/>
</dbReference>
<accession>A0A1D1YYH8</accession>
<dbReference type="SMART" id="SM00979">
    <property type="entry name" value="TIFY"/>
    <property type="match status" value="1"/>
</dbReference>
<name>A0A1D1YYH8_9ARAE</name>
<reference evidence="7" key="1">
    <citation type="submission" date="2015-07" db="EMBL/GenBank/DDBJ databases">
        <title>Transcriptome Assembly of Anthurium amnicola.</title>
        <authorList>
            <person name="Suzuki J."/>
        </authorList>
    </citation>
    <scope>NUCLEOTIDE SEQUENCE</scope>
</reference>
<feature type="region of interest" description="Disordered" evidence="5">
    <location>
        <begin position="184"/>
        <end position="213"/>
    </location>
</feature>
<keyword evidence="2 4" id="KW-1184">Jasmonic acid signaling pathway</keyword>
<dbReference type="Pfam" id="PF06200">
    <property type="entry name" value="tify"/>
    <property type="match status" value="1"/>
</dbReference>
<dbReference type="AlphaFoldDB" id="A0A1D1YYH8"/>
<dbReference type="GO" id="GO:0005634">
    <property type="term" value="C:nucleus"/>
    <property type="evidence" value="ECO:0007669"/>
    <property type="project" value="UniProtKB-SubCell"/>
</dbReference>
<sequence length="213" mass="22522">MSRSTVEIDFFRMEKQSAAAASKLPSPDRTPVAPLRGGIQSLVSRINPQLLKAVMASGGAPDNGIAFFSAPNGPAFLPSHPTSPTAGGEGNQPLLPPLPVVNTASRSASPIPSETAPLTIFYNGTVAAFDVPRDKAEAILRMAEAGLVANPAQRPEDACLDGGQLEGDLPIARKKSLQRFLEKRKERYRSPTELCSSSLDLPSLQQGHPTSRG</sequence>
<dbReference type="PANTHER" id="PTHR33077">
    <property type="entry name" value="PROTEIN TIFY 4A-RELATED-RELATED"/>
    <property type="match status" value="1"/>
</dbReference>
<evidence type="ECO:0000259" key="6">
    <source>
        <dbReference type="PROSITE" id="PS51320"/>
    </source>
</evidence>
<comment type="function">
    <text evidence="4">Repressor of jasmonate responses.</text>
</comment>
<keyword evidence="3" id="KW-0832">Ubl conjugation</keyword>
<evidence type="ECO:0000256" key="1">
    <source>
        <dbReference type="ARBA" id="ARBA00008614"/>
    </source>
</evidence>
<evidence type="ECO:0000313" key="7">
    <source>
        <dbReference type="EMBL" id="JAT59649.1"/>
    </source>
</evidence>
<dbReference type="PROSITE" id="PS51320">
    <property type="entry name" value="TIFY"/>
    <property type="match status" value="1"/>
</dbReference>
<organism evidence="7">
    <name type="scientific">Anthurium amnicola</name>
    <dbReference type="NCBI Taxonomy" id="1678845"/>
    <lineage>
        <taxon>Eukaryota</taxon>
        <taxon>Viridiplantae</taxon>
        <taxon>Streptophyta</taxon>
        <taxon>Embryophyta</taxon>
        <taxon>Tracheophyta</taxon>
        <taxon>Spermatophyta</taxon>
        <taxon>Magnoliopsida</taxon>
        <taxon>Liliopsida</taxon>
        <taxon>Araceae</taxon>
        <taxon>Pothoideae</taxon>
        <taxon>Potheae</taxon>
        <taxon>Anthurium</taxon>
    </lineage>
</organism>
<dbReference type="GO" id="GO:2000022">
    <property type="term" value="P:regulation of jasmonic acid mediated signaling pathway"/>
    <property type="evidence" value="ECO:0007669"/>
    <property type="project" value="UniProtKB-UniRule"/>
</dbReference>
<evidence type="ECO:0000256" key="5">
    <source>
        <dbReference type="SAM" id="MobiDB-lite"/>
    </source>
</evidence>
<proteinExistence type="inferred from homology"/>
<feature type="domain" description="Tify" evidence="6">
    <location>
        <begin position="111"/>
        <end position="145"/>
    </location>
</feature>
<evidence type="ECO:0000256" key="3">
    <source>
        <dbReference type="ARBA" id="ARBA00022843"/>
    </source>
</evidence>
<dbReference type="GO" id="GO:0031347">
    <property type="term" value="P:regulation of defense response"/>
    <property type="evidence" value="ECO:0007669"/>
    <property type="project" value="UniProtKB-UniRule"/>
</dbReference>
<comment type="domain">
    <text evidence="4">The jas domain is required for interaction with COI1.</text>
</comment>
<dbReference type="GO" id="GO:0009611">
    <property type="term" value="P:response to wounding"/>
    <property type="evidence" value="ECO:0007669"/>
    <property type="project" value="UniProtKB-UniRule"/>
</dbReference>
<protein>
    <recommendedName>
        <fullName evidence="4">Protein TIFY</fullName>
    </recommendedName>
    <alternativeName>
        <fullName evidence="4">Jasmonate ZIM domain-containing protein</fullName>
    </alternativeName>
</protein>
<evidence type="ECO:0000256" key="4">
    <source>
        <dbReference type="RuleBase" id="RU369065"/>
    </source>
</evidence>
<dbReference type="EMBL" id="GDJX01008287">
    <property type="protein sequence ID" value="JAT59649.1"/>
    <property type="molecule type" value="Transcribed_RNA"/>
</dbReference>
<comment type="similarity">
    <text evidence="1 4">Belongs to the TIFY/JAZ family.</text>
</comment>
<dbReference type="InterPro" id="IPR010399">
    <property type="entry name" value="Tify_dom"/>
</dbReference>
<feature type="compositionally biased region" description="Polar residues" evidence="5">
    <location>
        <begin position="193"/>
        <end position="213"/>
    </location>
</feature>
<dbReference type="Pfam" id="PF09425">
    <property type="entry name" value="Jas_motif"/>
    <property type="match status" value="1"/>
</dbReference>
<keyword evidence="4" id="KW-0539">Nucleus</keyword>